<proteinExistence type="predicted"/>
<dbReference type="EMBL" id="SDRB02013767">
    <property type="protein sequence ID" value="THF94206.1"/>
    <property type="molecule type" value="Genomic_DNA"/>
</dbReference>
<dbReference type="STRING" id="542762.A0A4V3WIS2"/>
<gene>
    <name evidence="2" type="ORF">TEA_029976</name>
</gene>
<evidence type="ECO:0000256" key="1">
    <source>
        <dbReference type="SAM" id="MobiDB-lite"/>
    </source>
</evidence>
<dbReference type="PANTHER" id="PTHR11017">
    <property type="entry name" value="LEUCINE-RICH REPEAT-CONTAINING PROTEIN"/>
    <property type="match status" value="1"/>
</dbReference>
<keyword evidence="3" id="KW-1185">Reference proteome</keyword>
<organism evidence="2 3">
    <name type="scientific">Camellia sinensis var. sinensis</name>
    <name type="common">China tea</name>
    <dbReference type="NCBI Taxonomy" id="542762"/>
    <lineage>
        <taxon>Eukaryota</taxon>
        <taxon>Viridiplantae</taxon>
        <taxon>Streptophyta</taxon>
        <taxon>Embryophyta</taxon>
        <taxon>Tracheophyta</taxon>
        <taxon>Spermatophyta</taxon>
        <taxon>Magnoliopsida</taxon>
        <taxon>eudicotyledons</taxon>
        <taxon>Gunneridae</taxon>
        <taxon>Pentapetalae</taxon>
        <taxon>asterids</taxon>
        <taxon>Ericales</taxon>
        <taxon>Theaceae</taxon>
        <taxon>Camellia</taxon>
    </lineage>
</organism>
<reference evidence="2 3" key="1">
    <citation type="journal article" date="2018" name="Proc. Natl. Acad. Sci. U.S.A.">
        <title>Draft genome sequence of Camellia sinensis var. sinensis provides insights into the evolution of the tea genome and tea quality.</title>
        <authorList>
            <person name="Wei C."/>
            <person name="Yang H."/>
            <person name="Wang S."/>
            <person name="Zhao J."/>
            <person name="Liu C."/>
            <person name="Gao L."/>
            <person name="Xia E."/>
            <person name="Lu Y."/>
            <person name="Tai Y."/>
            <person name="She G."/>
            <person name="Sun J."/>
            <person name="Cao H."/>
            <person name="Tong W."/>
            <person name="Gao Q."/>
            <person name="Li Y."/>
            <person name="Deng W."/>
            <person name="Jiang X."/>
            <person name="Wang W."/>
            <person name="Chen Q."/>
            <person name="Zhang S."/>
            <person name="Li H."/>
            <person name="Wu J."/>
            <person name="Wang P."/>
            <person name="Li P."/>
            <person name="Shi C."/>
            <person name="Zheng F."/>
            <person name="Jian J."/>
            <person name="Huang B."/>
            <person name="Shan D."/>
            <person name="Shi M."/>
            <person name="Fang C."/>
            <person name="Yue Y."/>
            <person name="Li F."/>
            <person name="Li D."/>
            <person name="Wei S."/>
            <person name="Han B."/>
            <person name="Jiang C."/>
            <person name="Yin Y."/>
            <person name="Xia T."/>
            <person name="Zhang Z."/>
            <person name="Bennetzen J.L."/>
            <person name="Zhao S."/>
            <person name="Wan X."/>
        </authorList>
    </citation>
    <scope>NUCLEOTIDE SEQUENCE [LARGE SCALE GENOMIC DNA]</scope>
    <source>
        <strain evidence="3">cv. Shuchazao</strain>
        <tissue evidence="2">Leaf</tissue>
    </source>
</reference>
<evidence type="ECO:0000313" key="2">
    <source>
        <dbReference type="EMBL" id="THF94206.1"/>
    </source>
</evidence>
<protein>
    <submittedName>
        <fullName evidence="2">Uncharacterized protein</fullName>
    </submittedName>
</protein>
<sequence length="429" mass="48423">MADWSFSWQGEMAGSGGDGGLRWWCKGGAKEGCLATKKGTEKLEGIVMKYPDLGNRDPKDFGFPEELKLRGKAFAKMRSLRILIIHCFLRSIDLKFLPNNLRYLDWRGYPLRCLPSEFRPMCLVELHITFSNIEQLWMGTEGSISRDIHEFRIIFPGSDIPKWFNQVENLNEGEEFKVEWDFCEEIEVEWNSRETVVQKCGVRWVCKEDFERNDHQASQDDNLIVVSQGVENANNAPLKRRPSGSGDFQEEDCPNIKRPRLAQPNRVGAWKKRKLPNRKKMKLMWMSRWHKQIDDGGSGGDGWTTTTTVMVVVVTLTATEENSGDGFFIPSAEPLCSAGGGCGGGGGRTNWRWAWKEELIFVNVSLSPPSLSLSHATLAALAASRSGQKVKIWSRSSSISLSLQFRSPETSNLALPTLSFTSRDIHIQI</sequence>
<dbReference type="InterPro" id="IPR044974">
    <property type="entry name" value="Disease_R_plants"/>
</dbReference>
<evidence type="ECO:0000313" key="3">
    <source>
        <dbReference type="Proteomes" id="UP000306102"/>
    </source>
</evidence>
<dbReference type="Proteomes" id="UP000306102">
    <property type="component" value="Unassembled WGS sequence"/>
</dbReference>
<accession>A0A4V3WIS2</accession>
<dbReference type="SUPFAM" id="SSF52058">
    <property type="entry name" value="L domain-like"/>
    <property type="match status" value="1"/>
</dbReference>
<feature type="region of interest" description="Disordered" evidence="1">
    <location>
        <begin position="234"/>
        <end position="253"/>
    </location>
</feature>
<name>A0A4V3WIS2_CAMSN</name>
<comment type="caution">
    <text evidence="2">The sequence shown here is derived from an EMBL/GenBank/DDBJ whole genome shotgun (WGS) entry which is preliminary data.</text>
</comment>
<dbReference type="PANTHER" id="PTHR11017:SF573">
    <property type="entry name" value="ADP-RIBOSYL CYCLASE_CYCLIC ADP-RIBOSE HYDROLASE"/>
    <property type="match status" value="1"/>
</dbReference>
<dbReference type="AlphaFoldDB" id="A0A4V3WIS2"/>
<dbReference type="GO" id="GO:0006952">
    <property type="term" value="P:defense response"/>
    <property type="evidence" value="ECO:0007669"/>
    <property type="project" value="InterPro"/>
</dbReference>